<organism evidence="6">
    <name type="scientific">Trieres chinensis</name>
    <name type="common">Marine centric diatom</name>
    <name type="synonym">Odontella sinensis</name>
    <dbReference type="NCBI Taxonomy" id="1514140"/>
    <lineage>
        <taxon>Eukaryota</taxon>
        <taxon>Sar</taxon>
        <taxon>Stramenopiles</taxon>
        <taxon>Ochrophyta</taxon>
        <taxon>Bacillariophyta</taxon>
        <taxon>Mediophyceae</taxon>
        <taxon>Biddulphiophycidae</taxon>
        <taxon>Eupodiscales</taxon>
        <taxon>Parodontellaceae</taxon>
        <taxon>Trieres</taxon>
    </lineage>
</organism>
<dbReference type="GO" id="GO:0043565">
    <property type="term" value="F:sequence-specific DNA binding"/>
    <property type="evidence" value="ECO:0007669"/>
    <property type="project" value="InterPro"/>
</dbReference>
<dbReference type="SUPFAM" id="SSF46785">
    <property type="entry name" value="Winged helix' DNA-binding domain"/>
    <property type="match status" value="1"/>
</dbReference>
<evidence type="ECO:0000256" key="1">
    <source>
        <dbReference type="ARBA" id="ARBA00004123"/>
    </source>
</evidence>
<evidence type="ECO:0000259" key="5">
    <source>
        <dbReference type="SMART" id="SM00415"/>
    </source>
</evidence>
<dbReference type="GO" id="GO:0005634">
    <property type="term" value="C:nucleus"/>
    <property type="evidence" value="ECO:0007669"/>
    <property type="project" value="UniProtKB-SubCell"/>
</dbReference>
<name>A0A7S1ZFP4_TRICV</name>
<dbReference type="InterPro" id="IPR036390">
    <property type="entry name" value="WH_DNA-bd_sf"/>
</dbReference>
<keyword evidence="3" id="KW-0539">Nucleus</keyword>
<dbReference type="Gene3D" id="1.10.10.10">
    <property type="entry name" value="Winged helix-like DNA-binding domain superfamily/Winged helix DNA-binding domain"/>
    <property type="match status" value="1"/>
</dbReference>
<dbReference type="PANTHER" id="PTHR10015">
    <property type="entry name" value="HEAT SHOCK TRANSCRIPTION FACTOR"/>
    <property type="match status" value="1"/>
</dbReference>
<dbReference type="InterPro" id="IPR000232">
    <property type="entry name" value="HSF_DNA-bd"/>
</dbReference>
<reference evidence="6" key="1">
    <citation type="submission" date="2021-01" db="EMBL/GenBank/DDBJ databases">
        <authorList>
            <person name="Corre E."/>
            <person name="Pelletier E."/>
            <person name="Niang G."/>
            <person name="Scheremetjew M."/>
            <person name="Finn R."/>
            <person name="Kale V."/>
            <person name="Holt S."/>
            <person name="Cochrane G."/>
            <person name="Meng A."/>
            <person name="Brown T."/>
            <person name="Cohen L."/>
        </authorList>
    </citation>
    <scope>NUCLEOTIDE SEQUENCE</scope>
    <source>
        <strain evidence="6">Grunow 1884</strain>
    </source>
</reference>
<evidence type="ECO:0000256" key="4">
    <source>
        <dbReference type="RuleBase" id="RU004020"/>
    </source>
</evidence>
<dbReference type="SMART" id="SM00415">
    <property type="entry name" value="HSF"/>
    <property type="match status" value="1"/>
</dbReference>
<dbReference type="PANTHER" id="PTHR10015:SF206">
    <property type="entry name" value="HSF-TYPE DNA-BINDING DOMAIN-CONTAINING PROTEIN"/>
    <property type="match status" value="1"/>
</dbReference>
<evidence type="ECO:0000256" key="3">
    <source>
        <dbReference type="ARBA" id="ARBA00023242"/>
    </source>
</evidence>
<evidence type="ECO:0000313" key="6">
    <source>
        <dbReference type="EMBL" id="CAD9337604.1"/>
    </source>
</evidence>
<feature type="domain" description="HSF-type DNA-binding" evidence="5">
    <location>
        <begin position="161"/>
        <end position="255"/>
    </location>
</feature>
<keyword evidence="2" id="KW-0238">DNA-binding</keyword>
<dbReference type="GO" id="GO:0003700">
    <property type="term" value="F:DNA-binding transcription factor activity"/>
    <property type="evidence" value="ECO:0007669"/>
    <property type="project" value="InterPro"/>
</dbReference>
<comment type="similarity">
    <text evidence="4">Belongs to the HSF family.</text>
</comment>
<comment type="subcellular location">
    <subcellularLocation>
        <location evidence="1">Nucleus</location>
    </subcellularLocation>
</comment>
<evidence type="ECO:0000256" key="2">
    <source>
        <dbReference type="ARBA" id="ARBA00023125"/>
    </source>
</evidence>
<dbReference type="EMBL" id="HBGO01016313">
    <property type="protein sequence ID" value="CAD9337604.1"/>
    <property type="molecule type" value="Transcribed_RNA"/>
</dbReference>
<protein>
    <recommendedName>
        <fullName evidence="5">HSF-type DNA-binding domain-containing protein</fullName>
    </recommendedName>
</protein>
<dbReference type="InterPro" id="IPR036388">
    <property type="entry name" value="WH-like_DNA-bd_sf"/>
</dbReference>
<dbReference type="Pfam" id="PF00447">
    <property type="entry name" value="HSF_DNA-bind"/>
    <property type="match status" value="1"/>
</dbReference>
<accession>A0A7S1ZFP4</accession>
<proteinExistence type="inferred from homology"/>
<dbReference type="AlphaFoldDB" id="A0A7S1ZFP4"/>
<gene>
    <name evidence="6" type="ORF">OSIN01602_LOCUS9225</name>
</gene>
<sequence length="273" mass="31267">MNNRNQPFSGEGDARPKAINPMNVHSHFGINSCLRCISCPLCSRKRETVTTGISFLRNLGCQTCAVCSLCDIVDMRLKCFHGFPAGFVPNMKRVDMNIPIATRSHFIHDASASFFSGNYQLQEHEYLDRQHRPSPKVFGYKRDDNGSSVLHGGKKARCFDTFPMKLHKILSLVEADGLSSVMSWVPGGKAFRLKKQRFSDEIAQKYFRMQRMPSFFRQLNIYSFKHATTDTGEKIYFHYLFIQDHPQLAQQMTRNVKTLKKPALESEKSEQAK</sequence>